<dbReference type="PANTHER" id="PTHR34135">
    <property type="entry name" value="LYSOZYME"/>
    <property type="match status" value="1"/>
</dbReference>
<dbReference type="GO" id="GO:0016998">
    <property type="term" value="P:cell wall macromolecule catabolic process"/>
    <property type="evidence" value="ECO:0007669"/>
    <property type="project" value="InterPro"/>
</dbReference>
<dbReference type="Pfam" id="PF01183">
    <property type="entry name" value="Glyco_hydro_25"/>
    <property type="match status" value="1"/>
</dbReference>
<dbReference type="SUPFAM" id="SSF51445">
    <property type="entry name" value="(Trans)glycosidases"/>
    <property type="match status" value="1"/>
</dbReference>
<accession>A0A3B0RT54</accession>
<keyword evidence="4" id="KW-1133">Transmembrane helix</keyword>
<reference evidence="5" key="1">
    <citation type="submission" date="2018-06" db="EMBL/GenBank/DDBJ databases">
        <authorList>
            <person name="Zhirakovskaya E."/>
        </authorList>
    </citation>
    <scope>NUCLEOTIDE SEQUENCE</scope>
</reference>
<dbReference type="InterPro" id="IPR017853">
    <property type="entry name" value="GH"/>
</dbReference>
<comment type="similarity">
    <text evidence="1">Belongs to the glycosyl hydrolase 25 family.</text>
</comment>
<dbReference type="PANTHER" id="PTHR34135:SF2">
    <property type="entry name" value="LYSOZYME"/>
    <property type="match status" value="1"/>
</dbReference>
<dbReference type="SMART" id="SM00641">
    <property type="entry name" value="Glyco_25"/>
    <property type="match status" value="1"/>
</dbReference>
<dbReference type="EMBL" id="UOEK01000108">
    <property type="protein sequence ID" value="VAV96934.1"/>
    <property type="molecule type" value="Genomic_DNA"/>
</dbReference>
<evidence type="ECO:0000256" key="1">
    <source>
        <dbReference type="ARBA" id="ARBA00010646"/>
    </source>
</evidence>
<dbReference type="Gene3D" id="3.20.20.80">
    <property type="entry name" value="Glycosidases"/>
    <property type="match status" value="1"/>
</dbReference>
<protein>
    <recommendedName>
        <fullName evidence="6">Lysozyme</fullName>
    </recommendedName>
</protein>
<dbReference type="PROSITE" id="PS51904">
    <property type="entry name" value="GLYCOSYL_HYDROL_F25_2"/>
    <property type="match status" value="1"/>
</dbReference>
<name>A0A3B0RT54_9ZZZZ</name>
<evidence type="ECO:0008006" key="6">
    <source>
        <dbReference type="Google" id="ProtNLM"/>
    </source>
</evidence>
<dbReference type="GO" id="GO:0003796">
    <property type="term" value="F:lysozyme activity"/>
    <property type="evidence" value="ECO:0007669"/>
    <property type="project" value="InterPro"/>
</dbReference>
<dbReference type="InterPro" id="IPR002053">
    <property type="entry name" value="Glyco_hydro_25"/>
</dbReference>
<organism evidence="5">
    <name type="scientific">hydrothermal vent metagenome</name>
    <dbReference type="NCBI Taxonomy" id="652676"/>
    <lineage>
        <taxon>unclassified sequences</taxon>
        <taxon>metagenomes</taxon>
        <taxon>ecological metagenomes</taxon>
    </lineage>
</organism>
<keyword evidence="4" id="KW-0812">Transmembrane</keyword>
<evidence type="ECO:0000256" key="3">
    <source>
        <dbReference type="ARBA" id="ARBA00023295"/>
    </source>
</evidence>
<proteinExistence type="inferred from homology"/>
<feature type="transmembrane region" description="Helical" evidence="4">
    <location>
        <begin position="12"/>
        <end position="31"/>
    </location>
</feature>
<evidence type="ECO:0000256" key="2">
    <source>
        <dbReference type="ARBA" id="ARBA00022801"/>
    </source>
</evidence>
<dbReference type="AlphaFoldDB" id="A0A3B0RT54"/>
<dbReference type="GO" id="GO:0016052">
    <property type="term" value="P:carbohydrate catabolic process"/>
    <property type="evidence" value="ECO:0007669"/>
    <property type="project" value="TreeGrafter"/>
</dbReference>
<gene>
    <name evidence="5" type="ORF">MNBD_ACTINO02-2388</name>
</gene>
<dbReference type="GO" id="GO:0009253">
    <property type="term" value="P:peptidoglycan catabolic process"/>
    <property type="evidence" value="ECO:0007669"/>
    <property type="project" value="InterPro"/>
</dbReference>
<sequence>MTKILRSRWVKTTGIAFGVLSLIAFAGYQFWEPGWRYGVRGVDVSRHQETIDWTSLANDDTAFAYIKATEGEDWVDIRFSQNWESARETGVLRGAYHFFTFCASGADQAANMIATVPDEPGMLPPAVDLEFSGNCSARPSVKDFRIELEVFLERIEERYGMRPVIYTNAEFYDAYLVEQPPDVTWWIMSPVWEPWGAPEWTFWQYFPGDRAGVDGRVDRNVFRGTEEELRALTVRRSP</sequence>
<evidence type="ECO:0000313" key="5">
    <source>
        <dbReference type="EMBL" id="VAV96934.1"/>
    </source>
</evidence>
<evidence type="ECO:0000256" key="4">
    <source>
        <dbReference type="SAM" id="Phobius"/>
    </source>
</evidence>
<keyword evidence="2" id="KW-0378">Hydrolase</keyword>
<dbReference type="InterPro" id="IPR018077">
    <property type="entry name" value="Glyco_hydro_fam25_subgr"/>
</dbReference>
<keyword evidence="3" id="KW-0326">Glycosidase</keyword>
<keyword evidence="4" id="KW-0472">Membrane</keyword>